<dbReference type="GeneID" id="27672124"/>
<evidence type="ECO:0000256" key="1">
    <source>
        <dbReference type="SAM" id="MobiDB-lite"/>
    </source>
</evidence>
<dbReference type="AlphaFoldDB" id="A0A0F2MEN2"/>
<gene>
    <name evidence="2" type="ORF">SPSK_10430</name>
</gene>
<dbReference type="RefSeq" id="XP_016589991.1">
    <property type="nucleotide sequence ID" value="XM_016736847.1"/>
</dbReference>
<reference evidence="2 3" key="2">
    <citation type="journal article" date="2015" name="Eukaryot. Cell">
        <title>Asexual propagation of a virulent clone complex in a human and feline outbreak of sporotrichosis.</title>
        <authorList>
            <person name="Teixeira Mde M."/>
            <person name="Rodrigues A.M."/>
            <person name="Tsui C.K."/>
            <person name="de Almeida L.G."/>
            <person name="Van Diepeningen A.D."/>
            <person name="van den Ende B.G."/>
            <person name="Fernandes G.F."/>
            <person name="Kano R."/>
            <person name="Hamelin R.C."/>
            <person name="Lopes-Bezerra L.M."/>
            <person name="Vasconcelos A.T."/>
            <person name="de Hoog S."/>
            <person name="de Camargo Z.P."/>
            <person name="Felipe M.S."/>
        </authorList>
    </citation>
    <scope>NUCLEOTIDE SEQUENCE [LARGE SCALE GENOMIC DNA]</scope>
    <source>
        <strain evidence="2 3">1099-18</strain>
    </source>
</reference>
<protein>
    <submittedName>
        <fullName evidence="2">Uncharacterized protein</fullName>
    </submittedName>
</protein>
<comment type="caution">
    <text evidence="2">The sequence shown here is derived from an EMBL/GenBank/DDBJ whole genome shotgun (WGS) entry which is preliminary data.</text>
</comment>
<organism evidence="2 3">
    <name type="scientific">Sporothrix schenckii 1099-18</name>
    <dbReference type="NCBI Taxonomy" id="1397361"/>
    <lineage>
        <taxon>Eukaryota</taxon>
        <taxon>Fungi</taxon>
        <taxon>Dikarya</taxon>
        <taxon>Ascomycota</taxon>
        <taxon>Pezizomycotina</taxon>
        <taxon>Sordariomycetes</taxon>
        <taxon>Sordariomycetidae</taxon>
        <taxon>Ophiostomatales</taxon>
        <taxon>Ophiostomataceae</taxon>
        <taxon>Sporothrix</taxon>
    </lineage>
</organism>
<dbReference type="KEGG" id="ssck:SPSK_10430"/>
<dbReference type="Proteomes" id="UP000033710">
    <property type="component" value="Unassembled WGS sequence"/>
</dbReference>
<feature type="region of interest" description="Disordered" evidence="1">
    <location>
        <begin position="43"/>
        <end position="106"/>
    </location>
</feature>
<name>A0A0F2MEN2_SPOSC</name>
<dbReference type="EMBL" id="AXCR01000005">
    <property type="protein sequence ID" value="KJR87315.1"/>
    <property type="molecule type" value="Genomic_DNA"/>
</dbReference>
<feature type="compositionally biased region" description="Basic residues" evidence="1">
    <location>
        <begin position="9"/>
        <end position="22"/>
    </location>
</feature>
<reference evidence="2 3" key="1">
    <citation type="journal article" date="2014" name="BMC Genomics">
        <title>Comparative genomics of the major fungal agents of human and animal Sporotrichosis: Sporothrix schenckii and Sporothrix brasiliensis.</title>
        <authorList>
            <person name="Teixeira M.M."/>
            <person name="de Almeida L.G."/>
            <person name="Kubitschek-Barreira P."/>
            <person name="Alves F.L."/>
            <person name="Kioshima E.S."/>
            <person name="Abadio A.K."/>
            <person name="Fernandes L."/>
            <person name="Derengowski L.S."/>
            <person name="Ferreira K.S."/>
            <person name="Souza R.C."/>
            <person name="Ruiz J.C."/>
            <person name="de Andrade N.C."/>
            <person name="Paes H.C."/>
            <person name="Nicola A.M."/>
            <person name="Albuquerque P."/>
            <person name="Gerber A.L."/>
            <person name="Martins V.P."/>
            <person name="Peconick L.D."/>
            <person name="Neto A.V."/>
            <person name="Chaucanez C.B."/>
            <person name="Silva P.A."/>
            <person name="Cunha O.L."/>
            <person name="de Oliveira F.F."/>
            <person name="dos Santos T.C."/>
            <person name="Barros A.L."/>
            <person name="Soares M.A."/>
            <person name="de Oliveira L.M."/>
            <person name="Marini M.M."/>
            <person name="Villalobos-Duno H."/>
            <person name="Cunha M.M."/>
            <person name="de Hoog S."/>
            <person name="da Silveira J.F."/>
            <person name="Henrissat B."/>
            <person name="Nino-Vega G.A."/>
            <person name="Cisalpino P.S."/>
            <person name="Mora-Montes H.M."/>
            <person name="Almeida S.R."/>
            <person name="Stajich J.E."/>
            <person name="Lopes-Bezerra L.M."/>
            <person name="Vasconcelos A.T."/>
            <person name="Felipe M.S."/>
        </authorList>
    </citation>
    <scope>NUCLEOTIDE SEQUENCE [LARGE SCALE GENOMIC DNA]</scope>
    <source>
        <strain evidence="2 3">1099-18</strain>
    </source>
</reference>
<accession>A0A0F2MEN2</accession>
<evidence type="ECO:0000313" key="3">
    <source>
        <dbReference type="Proteomes" id="UP000033710"/>
    </source>
</evidence>
<sequence>MWKVAHSMTSRHHVPLAGNQRRRQWLRRCDAATRVTRNSMLGTTYIKQDTKRSAGGAAGVHRSQKCARRNRDPDEGMSKGDDSTSGKAKVRGGRPNPALWTSSGRR</sequence>
<evidence type="ECO:0000313" key="2">
    <source>
        <dbReference type="EMBL" id="KJR87315.1"/>
    </source>
</evidence>
<feature type="region of interest" description="Disordered" evidence="1">
    <location>
        <begin position="1"/>
        <end position="22"/>
    </location>
</feature>
<dbReference type="VEuPathDB" id="FungiDB:SPSK_10430"/>
<feature type="compositionally biased region" description="Basic and acidic residues" evidence="1">
    <location>
        <begin position="69"/>
        <end position="84"/>
    </location>
</feature>
<proteinExistence type="predicted"/>